<accession>A0A098BRR4</accession>
<proteinExistence type="predicted"/>
<feature type="region of interest" description="Disordered" evidence="1">
    <location>
        <begin position="1"/>
        <end position="200"/>
    </location>
</feature>
<feature type="compositionally biased region" description="Basic and acidic residues" evidence="1">
    <location>
        <begin position="77"/>
        <end position="100"/>
    </location>
</feature>
<dbReference type="AlphaFoldDB" id="A0A098BRR4"/>
<sequence length="324" mass="34774">MPALRRGVRRPRGHRGPRAGPRHARADAVHPDRPDADRRRPGTHGGGDGGPRRRAHRHPGRLVGVRRIPPRRAAQGRRQDLPRGSERRREPRTDAGDPRLGRRPGPAHRAGEVARRGSRLRRRQQRHRRSVRRAVHPAGLRPAHRLLEHQPARSLVLGQRADRRLDRRARRSRAGERTAAELTNDGGARSPKGTGPAGSVLLRDRDLDVVDAGGRRAHGDVTVAAAGQRADLPVAGRGEETEVTGAGGDDLGGELTGAVEQAHEGAADRLAVGVDDTAGQNRLLLDVDAGGQGLGLNGCTTHGQRTSNSIGAPTSEPYSTQLPS</sequence>
<feature type="region of interest" description="Disordered" evidence="1">
    <location>
        <begin position="294"/>
        <end position="324"/>
    </location>
</feature>
<feature type="compositionally biased region" description="Polar residues" evidence="1">
    <location>
        <begin position="298"/>
        <end position="324"/>
    </location>
</feature>
<dbReference type="EMBL" id="CCSD01000091">
    <property type="protein sequence ID" value="CDZ90895.1"/>
    <property type="molecule type" value="Genomic_DNA"/>
</dbReference>
<reference evidence="2 3" key="1">
    <citation type="journal article" date="2014" name="Genome Announc.">
        <title>Draft Genome Sequence of Propane- and Butane-Oxidizing Actinobacterium Rhodococcus ruber IEGM 231.</title>
        <authorList>
            <person name="Ivshina I.B."/>
            <person name="Kuyukina M.S."/>
            <person name="Krivoruchko A.V."/>
            <person name="Barbe V."/>
            <person name="Fischer C."/>
        </authorList>
    </citation>
    <scope>NUCLEOTIDE SEQUENCE [LARGE SCALE GENOMIC DNA]</scope>
</reference>
<name>A0A098BRR4_9NOCA</name>
<evidence type="ECO:0000313" key="3">
    <source>
        <dbReference type="Proteomes" id="UP000042997"/>
    </source>
</evidence>
<organism evidence="2 3">
    <name type="scientific">Rhodococcus ruber</name>
    <dbReference type="NCBI Taxonomy" id="1830"/>
    <lineage>
        <taxon>Bacteria</taxon>
        <taxon>Bacillati</taxon>
        <taxon>Actinomycetota</taxon>
        <taxon>Actinomycetes</taxon>
        <taxon>Mycobacteriales</taxon>
        <taxon>Nocardiaceae</taxon>
        <taxon>Rhodococcus</taxon>
    </lineage>
</organism>
<gene>
    <name evidence="2" type="ORF">RHRU231_770016</name>
</gene>
<evidence type="ECO:0000256" key="1">
    <source>
        <dbReference type="SAM" id="MobiDB-lite"/>
    </source>
</evidence>
<evidence type="ECO:0000313" key="2">
    <source>
        <dbReference type="EMBL" id="CDZ90895.1"/>
    </source>
</evidence>
<feature type="compositionally biased region" description="Basic residues" evidence="1">
    <location>
        <begin position="1"/>
        <end position="23"/>
    </location>
</feature>
<feature type="compositionally biased region" description="Basic and acidic residues" evidence="1">
    <location>
        <begin position="24"/>
        <end position="40"/>
    </location>
</feature>
<dbReference type="Proteomes" id="UP000042997">
    <property type="component" value="Unassembled WGS sequence"/>
</dbReference>
<feature type="compositionally biased region" description="Basic residues" evidence="1">
    <location>
        <begin position="116"/>
        <end position="135"/>
    </location>
</feature>
<protein>
    <submittedName>
        <fullName evidence="2">Uncharacterized protein</fullName>
    </submittedName>
</protein>